<dbReference type="SUPFAM" id="SSF140931">
    <property type="entry name" value="Fic-like"/>
    <property type="match status" value="1"/>
</dbReference>
<dbReference type="Gene3D" id="1.10.3290.10">
    <property type="entry name" value="Fido-like domain"/>
    <property type="match status" value="1"/>
</dbReference>
<feature type="compositionally biased region" description="Basic and acidic residues" evidence="1">
    <location>
        <begin position="21"/>
        <end position="30"/>
    </location>
</feature>
<dbReference type="PANTHER" id="PTHR13504:SF38">
    <property type="entry name" value="FIDO DOMAIN-CONTAINING PROTEIN"/>
    <property type="match status" value="1"/>
</dbReference>
<proteinExistence type="predicted"/>
<dbReference type="PANTHER" id="PTHR13504">
    <property type="entry name" value="FIDO DOMAIN-CONTAINING PROTEIN DDB_G0283145"/>
    <property type="match status" value="1"/>
</dbReference>
<dbReference type="EMBL" id="PTIX01000030">
    <property type="protein sequence ID" value="PPK63262.1"/>
    <property type="molecule type" value="Genomic_DNA"/>
</dbReference>
<feature type="region of interest" description="Disordered" evidence="1">
    <location>
        <begin position="1"/>
        <end position="30"/>
    </location>
</feature>
<evidence type="ECO:0000259" key="2">
    <source>
        <dbReference type="PROSITE" id="PS51459"/>
    </source>
</evidence>
<dbReference type="InterPro" id="IPR036597">
    <property type="entry name" value="Fido-like_dom_sf"/>
</dbReference>
<dbReference type="AlphaFoldDB" id="A0A2S6GDG2"/>
<reference evidence="3 4" key="1">
    <citation type="submission" date="2018-02" db="EMBL/GenBank/DDBJ databases">
        <title>Genomic Encyclopedia of Archaeal and Bacterial Type Strains, Phase II (KMG-II): from individual species to whole genera.</title>
        <authorList>
            <person name="Goeker M."/>
        </authorList>
    </citation>
    <scope>NUCLEOTIDE SEQUENCE [LARGE SCALE GENOMIC DNA]</scope>
    <source>
        <strain evidence="3 4">YU 961-1</strain>
    </source>
</reference>
<dbReference type="InterPro" id="IPR040198">
    <property type="entry name" value="Fido_containing"/>
</dbReference>
<keyword evidence="4" id="KW-1185">Reference proteome</keyword>
<organism evidence="3 4">
    <name type="scientific">Actinokineospora auranticolor</name>
    <dbReference type="NCBI Taxonomy" id="155976"/>
    <lineage>
        <taxon>Bacteria</taxon>
        <taxon>Bacillati</taxon>
        <taxon>Actinomycetota</taxon>
        <taxon>Actinomycetes</taxon>
        <taxon>Pseudonocardiales</taxon>
        <taxon>Pseudonocardiaceae</taxon>
        <taxon>Actinokineospora</taxon>
    </lineage>
</organism>
<sequence>MSWKLARMSMTKPSAGGRWSAVRDGEGDRLPPRLRAEGAFTPWPLPSELDLSQRTYRLLADGQEMLGRLDEAAARLATLSPLVRSTQVREVQLSAQLDGISAALLEVLVSLLPGVKPGNKVTPKVSRYLRASDTGFAALRAGADIDGELMSEVAAAFADTGTTDVWRTDHAWLGGTEAFLLASPPGVETKVAFEQFVTWSAAESDLTVLAKVALGTYLLEVLRPFRYGNGHIARLYVGLELTRSRVLRGQVLPISTWINRNLTAYRAQVRRVADTGEYEPWIAFFAAGVAEVCRDELALIRTLRQTHQDLEPKLKRRTGNIRKVFNGLLATPVTNHRQIAEIHGISNKNANDVCGRLVDAGVLESLGGYGKVYFSPVLVRQLSLTDPRLDDPTAPNPI</sequence>
<dbReference type="InterPro" id="IPR003812">
    <property type="entry name" value="Fido"/>
</dbReference>
<feature type="domain" description="Fido" evidence="2">
    <location>
        <begin position="145"/>
        <end position="287"/>
    </location>
</feature>
<evidence type="ECO:0000313" key="3">
    <source>
        <dbReference type="EMBL" id="PPK63262.1"/>
    </source>
</evidence>
<dbReference type="Proteomes" id="UP000239203">
    <property type="component" value="Unassembled WGS sequence"/>
</dbReference>
<dbReference type="InterPro" id="IPR025758">
    <property type="entry name" value="Fic/DOC_N"/>
</dbReference>
<accession>A0A2S6GDG2</accession>
<comment type="caution">
    <text evidence="3">The sequence shown here is derived from an EMBL/GenBank/DDBJ whole genome shotgun (WGS) entry which is preliminary data.</text>
</comment>
<evidence type="ECO:0000313" key="4">
    <source>
        <dbReference type="Proteomes" id="UP000239203"/>
    </source>
</evidence>
<name>A0A2S6GDG2_9PSEU</name>
<dbReference type="PROSITE" id="PS51459">
    <property type="entry name" value="FIDO"/>
    <property type="match status" value="1"/>
</dbReference>
<dbReference type="Pfam" id="PF13784">
    <property type="entry name" value="Fic_N"/>
    <property type="match status" value="1"/>
</dbReference>
<evidence type="ECO:0000256" key="1">
    <source>
        <dbReference type="SAM" id="MobiDB-lite"/>
    </source>
</evidence>
<gene>
    <name evidence="3" type="ORF">CLV40_13054</name>
</gene>
<protein>
    <submittedName>
        <fullName evidence="3">Fic family protein</fullName>
    </submittedName>
</protein>